<keyword evidence="1" id="KW-0809">Transit peptide</keyword>
<evidence type="ECO:0000313" key="7">
    <source>
        <dbReference type="EMBL" id="KAF3529434.1"/>
    </source>
</evidence>
<dbReference type="InterPro" id="IPR044656">
    <property type="entry name" value="HSP14.7/HSP23.5/HSP23.6-like"/>
</dbReference>
<dbReference type="Proteomes" id="UP000266723">
    <property type="component" value="Unassembled WGS sequence"/>
</dbReference>
<dbReference type="Gene3D" id="2.60.40.790">
    <property type="match status" value="1"/>
</dbReference>
<accession>A0ABQ7BA85</accession>
<organism evidence="7 8">
    <name type="scientific">Brassica cretica</name>
    <name type="common">Mustard</name>
    <dbReference type="NCBI Taxonomy" id="69181"/>
    <lineage>
        <taxon>Eukaryota</taxon>
        <taxon>Viridiplantae</taxon>
        <taxon>Streptophyta</taxon>
        <taxon>Embryophyta</taxon>
        <taxon>Tracheophyta</taxon>
        <taxon>Spermatophyta</taxon>
        <taxon>Magnoliopsida</taxon>
        <taxon>eudicotyledons</taxon>
        <taxon>Gunneridae</taxon>
        <taxon>Pentapetalae</taxon>
        <taxon>rosids</taxon>
        <taxon>malvids</taxon>
        <taxon>Brassicales</taxon>
        <taxon>Brassicaceae</taxon>
        <taxon>Brassiceae</taxon>
        <taxon>Brassica</taxon>
    </lineage>
</organism>
<dbReference type="SUPFAM" id="SSF49764">
    <property type="entry name" value="HSP20-like chaperones"/>
    <property type="match status" value="1"/>
</dbReference>
<gene>
    <name evidence="7" type="ORF">DY000_02038292</name>
</gene>
<evidence type="ECO:0000256" key="3">
    <source>
        <dbReference type="PROSITE-ProRule" id="PRU00285"/>
    </source>
</evidence>
<dbReference type="CDD" id="cd06464">
    <property type="entry name" value="ACD_sHsps-like"/>
    <property type="match status" value="1"/>
</dbReference>
<dbReference type="Pfam" id="PF00011">
    <property type="entry name" value="HSP20"/>
    <property type="match status" value="1"/>
</dbReference>
<keyword evidence="2" id="KW-0346">Stress response</keyword>
<evidence type="ECO:0000256" key="5">
    <source>
        <dbReference type="SAM" id="MobiDB-lite"/>
    </source>
</evidence>
<proteinExistence type="inferred from homology"/>
<dbReference type="InterPro" id="IPR008978">
    <property type="entry name" value="HSP20-like_chaperone"/>
</dbReference>
<comment type="caution">
    <text evidence="7">The sequence shown here is derived from an EMBL/GenBank/DDBJ whole genome shotgun (WGS) entry which is preliminary data.</text>
</comment>
<evidence type="ECO:0000256" key="1">
    <source>
        <dbReference type="ARBA" id="ARBA00022946"/>
    </source>
</evidence>
<dbReference type="PANTHER" id="PTHR46991:SF11">
    <property type="entry name" value="SMALL HEAT SHOCK PROTEIN HSPF"/>
    <property type="match status" value="1"/>
</dbReference>
<feature type="region of interest" description="Disordered" evidence="5">
    <location>
        <begin position="150"/>
        <end position="169"/>
    </location>
</feature>
<evidence type="ECO:0000256" key="2">
    <source>
        <dbReference type="ARBA" id="ARBA00023016"/>
    </source>
</evidence>
<evidence type="ECO:0000259" key="6">
    <source>
        <dbReference type="PROSITE" id="PS01031"/>
    </source>
</evidence>
<feature type="domain" description="SHSP" evidence="6">
    <location>
        <begin position="104"/>
        <end position="215"/>
    </location>
</feature>
<sequence length="215" mass="23943">MATASSLALRRLLSSTVAPGSRRFHRPQAASRLLNTNAVRSYDGGENERGVDIDRRSDRSVSRRGDGIFTDVFDPFSPTRSISQVLNLMDQFMENPLLSASRGMGASGARRGWDIKEKDDALYLRIDMPGLSREDVKLALENDTLVIRGEGKDVDDGGEEGGETGNRRFTSRIGLPEKVYKTDEIKAEMKNGVLKVVVPKMKEDERNDVRQIEIN</sequence>
<comment type="similarity">
    <text evidence="3 4">Belongs to the small heat shock protein (HSP20) family.</text>
</comment>
<protein>
    <recommendedName>
        <fullName evidence="6">SHSP domain-containing protein</fullName>
    </recommendedName>
</protein>
<dbReference type="PROSITE" id="PS01031">
    <property type="entry name" value="SHSP"/>
    <property type="match status" value="1"/>
</dbReference>
<dbReference type="InterPro" id="IPR002068">
    <property type="entry name" value="A-crystallin/Hsp20_dom"/>
</dbReference>
<evidence type="ECO:0000313" key="8">
    <source>
        <dbReference type="Proteomes" id="UP000266723"/>
    </source>
</evidence>
<keyword evidence="8" id="KW-1185">Reference proteome</keyword>
<evidence type="ECO:0000256" key="4">
    <source>
        <dbReference type="RuleBase" id="RU003616"/>
    </source>
</evidence>
<reference evidence="7 8" key="1">
    <citation type="journal article" date="2020" name="BMC Genomics">
        <title>Intraspecific diversification of the crop wild relative Brassica cretica Lam. using demographic model selection.</title>
        <authorList>
            <person name="Kioukis A."/>
            <person name="Michalopoulou V.A."/>
            <person name="Briers L."/>
            <person name="Pirintsos S."/>
            <person name="Studholme D.J."/>
            <person name="Pavlidis P."/>
            <person name="Sarris P.F."/>
        </authorList>
    </citation>
    <scope>NUCLEOTIDE SEQUENCE [LARGE SCALE GENOMIC DNA]</scope>
    <source>
        <strain evidence="8">cv. PFS-1207/04</strain>
    </source>
</reference>
<dbReference type="EMBL" id="QGKV02001507">
    <property type="protein sequence ID" value="KAF3529434.1"/>
    <property type="molecule type" value="Genomic_DNA"/>
</dbReference>
<name>A0ABQ7BA85_BRACR</name>
<dbReference type="PANTHER" id="PTHR46991">
    <property type="entry name" value="23.5 KDA HEAT SHOCK PROTEIN, MITOCHONDRIAL"/>
    <property type="match status" value="1"/>
</dbReference>